<feature type="transmembrane region" description="Helical" evidence="9">
    <location>
        <begin position="340"/>
        <end position="362"/>
    </location>
</feature>
<feature type="transmembrane region" description="Helical" evidence="9">
    <location>
        <begin position="271"/>
        <end position="294"/>
    </location>
</feature>
<dbReference type="InterPro" id="IPR027359">
    <property type="entry name" value="Volt_channel_dom_sf"/>
</dbReference>
<organism evidence="11 12">
    <name type="scientific">Rothia mucilaginosa (strain DY-18)</name>
    <name type="common">Stomatococcus mucilaginosus</name>
    <dbReference type="NCBI Taxonomy" id="680646"/>
    <lineage>
        <taxon>Bacteria</taxon>
        <taxon>Bacillati</taxon>
        <taxon>Actinomycetota</taxon>
        <taxon>Actinomycetes</taxon>
        <taxon>Micrococcales</taxon>
        <taxon>Micrococcaceae</taxon>
        <taxon>Rothia</taxon>
    </lineage>
</organism>
<feature type="compositionally biased region" description="Low complexity" evidence="8">
    <location>
        <begin position="509"/>
        <end position="528"/>
    </location>
</feature>
<proteinExistence type="predicted"/>
<dbReference type="PRINTS" id="PR00169">
    <property type="entry name" value="KCHANNEL"/>
</dbReference>
<dbReference type="Gene3D" id="1.20.120.350">
    <property type="entry name" value="Voltage-gated potassium channels. Chain C"/>
    <property type="match status" value="1"/>
</dbReference>
<feature type="region of interest" description="Disordered" evidence="8">
    <location>
        <begin position="149"/>
        <end position="186"/>
    </location>
</feature>
<sequence>MQRNRNANATAWSIIHTMDKAEQNQTDNTVKNGTAPNTSGNTSGNIPGNSPVGASARPETVASETTASEAAAENTTKAGYTQSAPAESSAAKTSAAASSPAEATAPGMEAVQVDAVQIDSARLDSTHSVYSTDLDPDDYEEVVEEYATTDAPDGTHREERRITRTTHHPHGKGDQKAGTQGNPDGDAEIIDVGEPETHTTTIRTVTRTVTDPPRRAPRTRLFRTLSKYRGEKNLAAWEERSSTPMFVASVLYLLAFAAPIMSTRIQEPYDAYLNIIQMILWGLFAADYCIRLYLAPRRLYFITHNLMNLAIVLLPAWRIVSFLSMIYMTANRQYKRLSELAVKLFGYTAIFIIMFALSIYSVESSEPGAMIRDLPTAYWWMFTTLATVGYGDVYPVTGIGRVIAVIVMLYGGGLVAVATGALASWIIEKFGGREEQEYPATKADVDDLRQEISELRALLAREYARREARDYTLREVVDEDGVHPVPSDAEAARRAGFSAAAGFTAPGTPGAPGAAAAASAEATPNTAPGAARAGEPADSSASHEVAVREQEPVALLEETRQTFTIIREKFSLRSRKQ</sequence>
<evidence type="ECO:0000256" key="9">
    <source>
        <dbReference type="SAM" id="Phobius"/>
    </source>
</evidence>
<reference evidence="11 12" key="3">
    <citation type="journal article" date="2010" name="Sequencing">
        <title>Complete Genome Sequence of Rothia mucilaginosa DY-18: A Clinical Isolate with Dense Meshwork-Like Structures from a Persistent Apical Periodontitis Lesion.</title>
        <authorList>
            <person name="Yamane K."/>
            <person name="Nambu T."/>
            <person name="Yamanaka T."/>
            <person name="Mashimo C."/>
            <person name="Sugimori C."/>
            <person name="Leung K.-P."/>
            <person name="Fukushima H."/>
        </authorList>
    </citation>
    <scope>NUCLEOTIDE SEQUENCE [LARGE SCALE GENOMIC DNA]</scope>
    <source>
        <strain evidence="11 12">DY-18</strain>
    </source>
</reference>
<keyword evidence="12" id="KW-1185">Reference proteome</keyword>
<keyword evidence="2" id="KW-0813">Transport</keyword>
<feature type="compositionally biased region" description="Polar residues" evidence="8">
    <location>
        <begin position="1"/>
        <end position="11"/>
    </location>
</feature>
<dbReference type="HOGENOM" id="CLU_472411_0_0_11"/>
<feature type="transmembrane region" description="Helical" evidence="9">
    <location>
        <begin position="374"/>
        <end position="391"/>
    </location>
</feature>
<keyword evidence="3 9" id="KW-0812">Transmembrane</keyword>
<evidence type="ECO:0000256" key="6">
    <source>
        <dbReference type="ARBA" id="ARBA00023136"/>
    </source>
</evidence>
<name>D2NSZ3_ROTMD</name>
<dbReference type="STRING" id="680646.RMDY18_09370"/>
<reference evidence="11 12" key="2">
    <citation type="journal article" date="2010" name="J Osaka Dent Univ">
        <title>Isolation and identification of Rothia mucilaginosa from persistent apical periodontitis lesions.</title>
        <authorList>
            <person name="Yamane K."/>
            <person name="Yoshida M."/>
            <person name="Fujihira T."/>
            <person name="Baba T."/>
            <person name="Tsuji N."/>
            <person name="Hayashi H."/>
            <person name="Sugimori C."/>
            <person name="Yamanaka T."/>
            <person name="Mashimo C."/>
            <person name="Nambu T."/>
            <person name="Kawai H."/>
            <person name="Fukushima H."/>
        </authorList>
    </citation>
    <scope>NUCLEOTIDE SEQUENCE [LARGE SCALE GENOMIC DNA]</scope>
    <source>
        <strain evidence="11 12">DY-18</strain>
    </source>
</reference>
<dbReference type="Proteomes" id="UP000001883">
    <property type="component" value="Chromosome"/>
</dbReference>
<protein>
    <submittedName>
        <fullName evidence="11">Kef-type K+ transport system, predicted NAD-binding component</fullName>
    </submittedName>
</protein>
<dbReference type="GO" id="GO:0001508">
    <property type="term" value="P:action potential"/>
    <property type="evidence" value="ECO:0007669"/>
    <property type="project" value="TreeGrafter"/>
</dbReference>
<evidence type="ECO:0000259" key="10">
    <source>
        <dbReference type="Pfam" id="PF07885"/>
    </source>
</evidence>
<dbReference type="EMBL" id="AP011540">
    <property type="protein sequence ID" value="BAI64769.1"/>
    <property type="molecule type" value="Genomic_DNA"/>
</dbReference>
<evidence type="ECO:0000313" key="11">
    <source>
        <dbReference type="EMBL" id="BAI64769.1"/>
    </source>
</evidence>
<evidence type="ECO:0000313" key="12">
    <source>
        <dbReference type="Proteomes" id="UP000001883"/>
    </source>
</evidence>
<dbReference type="KEGG" id="rmu:RMDY18_09370"/>
<dbReference type="Gene3D" id="1.10.287.70">
    <property type="match status" value="1"/>
</dbReference>
<dbReference type="PANTHER" id="PTHR11537:SF254">
    <property type="entry name" value="POTASSIUM VOLTAGE-GATED CHANNEL PROTEIN SHAB"/>
    <property type="match status" value="1"/>
</dbReference>
<dbReference type="GO" id="GO:0008076">
    <property type="term" value="C:voltage-gated potassium channel complex"/>
    <property type="evidence" value="ECO:0007669"/>
    <property type="project" value="InterPro"/>
</dbReference>
<evidence type="ECO:0000256" key="7">
    <source>
        <dbReference type="ARBA" id="ARBA00023303"/>
    </source>
</evidence>
<feature type="compositionally biased region" description="Low complexity" evidence="8">
    <location>
        <begin position="83"/>
        <end position="105"/>
    </location>
</feature>
<dbReference type="PANTHER" id="PTHR11537">
    <property type="entry name" value="VOLTAGE-GATED POTASSIUM CHANNEL"/>
    <property type="match status" value="1"/>
</dbReference>
<evidence type="ECO:0000256" key="3">
    <source>
        <dbReference type="ARBA" id="ARBA00022692"/>
    </source>
</evidence>
<feature type="compositionally biased region" description="Polar residues" evidence="8">
    <location>
        <begin position="23"/>
        <end position="48"/>
    </location>
</feature>
<dbReference type="Gene3D" id="1.20.5.110">
    <property type="match status" value="1"/>
</dbReference>
<comment type="subcellular location">
    <subcellularLocation>
        <location evidence="1">Membrane</location>
        <topology evidence="1">Multi-pass membrane protein</topology>
    </subcellularLocation>
</comment>
<keyword evidence="6 9" id="KW-0472">Membrane</keyword>
<feature type="region of interest" description="Disordered" evidence="8">
    <location>
        <begin position="509"/>
        <end position="553"/>
    </location>
</feature>
<feature type="domain" description="Potassium channel" evidence="10">
    <location>
        <begin position="349"/>
        <end position="427"/>
    </location>
</feature>
<dbReference type="InterPro" id="IPR013099">
    <property type="entry name" value="K_chnl_dom"/>
</dbReference>
<evidence type="ECO:0000256" key="1">
    <source>
        <dbReference type="ARBA" id="ARBA00004141"/>
    </source>
</evidence>
<keyword evidence="4 9" id="KW-1133">Transmembrane helix</keyword>
<evidence type="ECO:0000256" key="4">
    <source>
        <dbReference type="ARBA" id="ARBA00022989"/>
    </source>
</evidence>
<evidence type="ECO:0000256" key="8">
    <source>
        <dbReference type="SAM" id="MobiDB-lite"/>
    </source>
</evidence>
<dbReference type="GO" id="GO:0005249">
    <property type="term" value="F:voltage-gated potassium channel activity"/>
    <property type="evidence" value="ECO:0007669"/>
    <property type="project" value="InterPro"/>
</dbReference>
<dbReference type="Pfam" id="PF07885">
    <property type="entry name" value="Ion_trans_2"/>
    <property type="match status" value="1"/>
</dbReference>
<feature type="region of interest" description="Disordered" evidence="8">
    <location>
        <begin position="1"/>
        <end position="108"/>
    </location>
</feature>
<gene>
    <name evidence="11" type="ordered locus">RMDY18_09370</name>
</gene>
<reference evidence="12" key="1">
    <citation type="submission" date="2009-07" db="EMBL/GenBank/DDBJ databases">
        <title>Complete genome sequence of Rothia mucilaginosa DJ.</title>
        <authorList>
            <person name="Yamane K."/>
            <person name="Nambu T."/>
            <person name="Mashimo C."/>
            <person name="Sugimori C."/>
            <person name="Yamanaka T."/>
            <person name="Leung K."/>
            <person name="Fukushima H."/>
        </authorList>
    </citation>
    <scope>NUCLEOTIDE SEQUENCE [LARGE SCALE GENOMIC DNA]</scope>
    <source>
        <strain evidence="12">DY-18</strain>
    </source>
</reference>
<evidence type="ECO:0000256" key="5">
    <source>
        <dbReference type="ARBA" id="ARBA00023065"/>
    </source>
</evidence>
<dbReference type="InterPro" id="IPR028325">
    <property type="entry name" value="VG_K_chnl"/>
</dbReference>
<evidence type="ECO:0000256" key="2">
    <source>
        <dbReference type="ARBA" id="ARBA00022448"/>
    </source>
</evidence>
<dbReference type="SUPFAM" id="SSF81324">
    <property type="entry name" value="Voltage-gated potassium channels"/>
    <property type="match status" value="1"/>
</dbReference>
<feature type="compositionally biased region" description="Low complexity" evidence="8">
    <location>
        <begin position="59"/>
        <end position="76"/>
    </location>
</feature>
<feature type="compositionally biased region" description="Basic and acidic residues" evidence="8">
    <location>
        <begin position="153"/>
        <end position="162"/>
    </location>
</feature>
<accession>D2NSZ3</accession>
<keyword evidence="7" id="KW-0407">Ion channel</keyword>
<dbReference type="eggNOG" id="COG1226">
    <property type="taxonomic scope" value="Bacteria"/>
</dbReference>
<keyword evidence="5" id="KW-0406">Ion transport</keyword>
<feature type="transmembrane region" description="Helical" evidence="9">
    <location>
        <begin position="306"/>
        <end position="328"/>
    </location>
</feature>
<dbReference type="AlphaFoldDB" id="D2NSZ3"/>
<feature type="transmembrane region" description="Helical" evidence="9">
    <location>
        <begin position="403"/>
        <end position="427"/>
    </location>
</feature>